<feature type="transmembrane region" description="Helical" evidence="1">
    <location>
        <begin position="173"/>
        <end position="195"/>
    </location>
</feature>
<dbReference type="GO" id="GO:0007165">
    <property type="term" value="P:signal transduction"/>
    <property type="evidence" value="ECO:0007669"/>
    <property type="project" value="InterPro"/>
</dbReference>
<accession>A0A3B0SII0</accession>
<dbReference type="InterPro" id="IPR011990">
    <property type="entry name" value="TPR-like_helical_dom_sf"/>
</dbReference>
<evidence type="ECO:0000259" key="2">
    <source>
        <dbReference type="Pfam" id="PF13676"/>
    </source>
</evidence>
<dbReference type="PROSITE" id="PS50005">
    <property type="entry name" value="TPR"/>
    <property type="match status" value="1"/>
</dbReference>
<dbReference type="SUPFAM" id="SSF52200">
    <property type="entry name" value="Toll/Interleukin receptor TIR domain"/>
    <property type="match status" value="1"/>
</dbReference>
<keyword evidence="1" id="KW-1133">Transmembrane helix</keyword>
<dbReference type="GO" id="GO:0004016">
    <property type="term" value="F:adenylate cyclase activity"/>
    <property type="evidence" value="ECO:0007669"/>
    <property type="project" value="UniProtKB-EC"/>
</dbReference>
<dbReference type="Gene3D" id="1.25.40.10">
    <property type="entry name" value="Tetratricopeptide repeat domain"/>
    <property type="match status" value="1"/>
</dbReference>
<organism evidence="3">
    <name type="scientific">hydrothermal vent metagenome</name>
    <dbReference type="NCBI Taxonomy" id="652676"/>
    <lineage>
        <taxon>unclassified sequences</taxon>
        <taxon>metagenomes</taxon>
        <taxon>ecological metagenomes</taxon>
    </lineage>
</organism>
<dbReference type="Gene3D" id="3.40.50.10140">
    <property type="entry name" value="Toll/interleukin-1 receptor homology (TIR) domain"/>
    <property type="match status" value="1"/>
</dbReference>
<dbReference type="Pfam" id="PF13676">
    <property type="entry name" value="TIR_2"/>
    <property type="match status" value="1"/>
</dbReference>
<dbReference type="Gene3D" id="3.40.50.10070">
    <property type="entry name" value="TolB, N-terminal domain"/>
    <property type="match status" value="1"/>
</dbReference>
<dbReference type="InterPro" id="IPR035897">
    <property type="entry name" value="Toll_tir_struct_dom_sf"/>
</dbReference>
<feature type="domain" description="TIR" evidence="2">
    <location>
        <begin position="21"/>
        <end position="125"/>
    </location>
</feature>
<evidence type="ECO:0000313" key="3">
    <source>
        <dbReference type="EMBL" id="VAW03983.1"/>
    </source>
</evidence>
<keyword evidence="1" id="KW-0472">Membrane</keyword>
<sequence>MGETRLFCRERKGYSAFMADIFISHARTDRDTVQKLASALEADNFSIWWDQNLESGAEFSADIERELNAAKAVIVCWSKDSIKSQWVKDEATIAVSTDKLKTISLDGTKPPIGYMQYHSLDMSGWKGGRDETVYTELRHAVSTHLDVAGAKQATPAHQTSSRSSSVNFADPKIWGAALAGIVMLLAAVLFGGNFFRGDGGDKITADATVSRDNTIAVLAFTDMSPAGDQEYFSDGISEELLNVLARTQGLEVAGRTSSFSFKGENRDLREIGEILNVSHILEGSVRKAGDKVRITAQLINASNGFHLWSGTYDRELTDIFAVQDEIARAILTEMSPFLPMGADAATNLKPVARTEISAYELYLLARERMTQDGDKAAYEQARSLLDDAIAIDPDYALALAWRAYAESMLSEAMYGVGDTPAAISMPIIKSFADRAIAADSNSAEALFALSMYFAMIHLTGNYEYLDKAIDAQEKALAIRPNFPQLQNDLGFGYRLRGETKKALAMFESAIAHDPGLHDVNTQIVAIYKLLGRFDAAQSSLDRWKRIRPDLYVSDAMRLFLLYGQGQLAEAWRESERLLEQTDSVPRRIELYRATTRFYLHDSDWLTNNSGGGFKAFGALLDGDLASAAKMVSDATSARRDPMTAFRFYIPIMYAVRDYEAIITYYENYLKTPEALITSTAACDCMLAYLIAALKTTGHADYADAMKAWALTAERDRELFRQSPSFFAKEAGRAALNEDFDLAKKHYTRAMDLGWRDPLFIHQDYWIELPDDPAFDALYARMTTLINVERAALSMAPL</sequence>
<dbReference type="PANTHER" id="PTHR12558">
    <property type="entry name" value="CELL DIVISION CYCLE 16,23,27"/>
    <property type="match status" value="1"/>
</dbReference>
<dbReference type="InterPro" id="IPR000157">
    <property type="entry name" value="TIR_dom"/>
</dbReference>
<dbReference type="InterPro" id="IPR019734">
    <property type="entry name" value="TPR_rpt"/>
</dbReference>
<dbReference type="SUPFAM" id="SSF48452">
    <property type="entry name" value="TPR-like"/>
    <property type="match status" value="2"/>
</dbReference>
<keyword evidence="1" id="KW-0812">Transmembrane</keyword>
<dbReference type="EMBL" id="UOEH01000420">
    <property type="protein sequence ID" value="VAW03983.1"/>
    <property type="molecule type" value="Genomic_DNA"/>
</dbReference>
<gene>
    <name evidence="3" type="ORF">MNBD_ALPHA05-1135</name>
</gene>
<keyword evidence="3" id="KW-0456">Lyase</keyword>
<evidence type="ECO:0000256" key="1">
    <source>
        <dbReference type="SAM" id="Phobius"/>
    </source>
</evidence>
<proteinExistence type="predicted"/>
<reference evidence="3" key="1">
    <citation type="submission" date="2018-06" db="EMBL/GenBank/DDBJ databases">
        <authorList>
            <person name="Zhirakovskaya E."/>
        </authorList>
    </citation>
    <scope>NUCLEOTIDE SEQUENCE</scope>
</reference>
<protein>
    <submittedName>
        <fullName evidence="3">Adenylate cyclase</fullName>
        <ecNumber evidence="3">4.6.1.1</ecNumber>
    </submittedName>
</protein>
<dbReference type="PANTHER" id="PTHR12558:SF13">
    <property type="entry name" value="CELL DIVISION CYCLE PROTEIN 27 HOMOLOG"/>
    <property type="match status" value="1"/>
</dbReference>
<name>A0A3B0SII0_9ZZZZ</name>
<dbReference type="AlphaFoldDB" id="A0A3B0SII0"/>
<dbReference type="EC" id="4.6.1.1" evidence="3"/>